<evidence type="ECO:0000313" key="5">
    <source>
        <dbReference type="EMBL" id="CAD6249429.1"/>
    </source>
</evidence>
<dbReference type="CDD" id="cd03784">
    <property type="entry name" value="GT1_Gtf-like"/>
    <property type="match status" value="1"/>
</dbReference>
<proteinExistence type="inferred from homology"/>
<protein>
    <recommendedName>
        <fullName evidence="4">Glycosyltransferase N-terminal domain-containing protein</fullName>
    </recommendedName>
</protein>
<dbReference type="Pfam" id="PF00201">
    <property type="entry name" value="UDPGT"/>
    <property type="match status" value="1"/>
</dbReference>
<name>A0A811Q0D9_9POAL</name>
<evidence type="ECO:0000256" key="1">
    <source>
        <dbReference type="ARBA" id="ARBA00009995"/>
    </source>
</evidence>
<dbReference type="InterPro" id="IPR002213">
    <property type="entry name" value="UDP_glucos_trans"/>
</dbReference>
<keyword evidence="6" id="KW-1185">Reference proteome</keyword>
<dbReference type="EMBL" id="CAJGYO010000008">
    <property type="protein sequence ID" value="CAD6249429.1"/>
    <property type="molecule type" value="Genomic_DNA"/>
</dbReference>
<reference evidence="5" key="1">
    <citation type="submission" date="2020-10" db="EMBL/GenBank/DDBJ databases">
        <authorList>
            <person name="Han B."/>
            <person name="Lu T."/>
            <person name="Zhao Q."/>
            <person name="Huang X."/>
            <person name="Zhao Y."/>
        </authorList>
    </citation>
    <scope>NUCLEOTIDE SEQUENCE</scope>
</reference>
<comment type="caution">
    <text evidence="5">The sequence shown here is derived from an EMBL/GenBank/DDBJ whole genome shotgun (WGS) entry which is preliminary data.</text>
</comment>
<dbReference type="SUPFAM" id="SSF53756">
    <property type="entry name" value="UDP-Glycosyltransferase/glycogen phosphorylase"/>
    <property type="match status" value="1"/>
</dbReference>
<dbReference type="PANTHER" id="PTHR11926">
    <property type="entry name" value="GLUCOSYL/GLUCURONOSYL TRANSFERASES"/>
    <property type="match status" value="1"/>
</dbReference>
<dbReference type="Pfam" id="PF26168">
    <property type="entry name" value="Glyco_transf_N"/>
    <property type="match status" value="1"/>
</dbReference>
<dbReference type="InterPro" id="IPR058980">
    <property type="entry name" value="Glyco_transf_N"/>
</dbReference>
<keyword evidence="3" id="KW-0472">Membrane</keyword>
<evidence type="ECO:0000256" key="3">
    <source>
        <dbReference type="SAM" id="Phobius"/>
    </source>
</evidence>
<organism evidence="5 6">
    <name type="scientific">Miscanthus lutarioriparius</name>
    <dbReference type="NCBI Taxonomy" id="422564"/>
    <lineage>
        <taxon>Eukaryota</taxon>
        <taxon>Viridiplantae</taxon>
        <taxon>Streptophyta</taxon>
        <taxon>Embryophyta</taxon>
        <taxon>Tracheophyta</taxon>
        <taxon>Spermatophyta</taxon>
        <taxon>Magnoliopsida</taxon>
        <taxon>Liliopsida</taxon>
        <taxon>Poales</taxon>
        <taxon>Poaceae</taxon>
        <taxon>PACMAD clade</taxon>
        <taxon>Panicoideae</taxon>
        <taxon>Andropogonodae</taxon>
        <taxon>Andropogoneae</taxon>
        <taxon>Saccharinae</taxon>
        <taxon>Miscanthus</taxon>
    </lineage>
</organism>
<comment type="similarity">
    <text evidence="1">Belongs to the UDP-glycosyltransferase family.</text>
</comment>
<dbReference type="GO" id="GO:0080043">
    <property type="term" value="F:quercetin 3-O-glucosyltransferase activity"/>
    <property type="evidence" value="ECO:0007669"/>
    <property type="project" value="TreeGrafter"/>
</dbReference>
<evidence type="ECO:0000259" key="4">
    <source>
        <dbReference type="Pfam" id="PF26168"/>
    </source>
</evidence>
<dbReference type="PANTHER" id="PTHR11926:SF1459">
    <property type="entry name" value="GLYCOSYLTRANSFERASE"/>
    <property type="match status" value="1"/>
</dbReference>
<evidence type="ECO:0000313" key="6">
    <source>
        <dbReference type="Proteomes" id="UP000604825"/>
    </source>
</evidence>
<dbReference type="OrthoDB" id="5835829at2759"/>
<dbReference type="Proteomes" id="UP000604825">
    <property type="component" value="Unassembled WGS sequence"/>
</dbReference>
<keyword evidence="2" id="KW-0808">Transferase</keyword>
<dbReference type="GO" id="GO:0080044">
    <property type="term" value="F:quercetin 7-O-glucosyltransferase activity"/>
    <property type="evidence" value="ECO:0007669"/>
    <property type="project" value="TreeGrafter"/>
</dbReference>
<keyword evidence="3" id="KW-0812">Transmembrane</keyword>
<dbReference type="Gene3D" id="3.40.50.2000">
    <property type="entry name" value="Glycogen Phosphorylase B"/>
    <property type="match status" value="2"/>
</dbReference>
<keyword evidence="3" id="KW-1133">Transmembrane helix</keyword>
<feature type="domain" description="Glycosyltransferase N-terminal" evidence="4">
    <location>
        <begin position="10"/>
        <end position="66"/>
    </location>
</feature>
<accession>A0A811Q0D9</accession>
<feature type="transmembrane region" description="Helical" evidence="3">
    <location>
        <begin position="87"/>
        <end position="106"/>
    </location>
</feature>
<evidence type="ECO:0000256" key="2">
    <source>
        <dbReference type="ARBA" id="ARBA00022679"/>
    </source>
</evidence>
<gene>
    <name evidence="5" type="ORF">NCGR_LOCUS33254</name>
</gene>
<sequence length="405" mass="45349">MGSNARAHAVLIPYPAQGHVRPLLQLAKVLHSRGFFVTYVNTEYSHRRLLRSRGAGSLDGLDDFRFETIPDGLPPSGNDDDRVANEMGILAVVFCTMSACGFMGYLHYKELMDRGYVPLKGTSYLTNGYLDTVLDWVPGMPGIRLRDMPSFIRTTDPDDFMVHSDSNEAQNAHRAQGMILNTFDALRRIFPRVYTIGPLLTFAGTMEQVLSHPSTGLFLTHSGWNSTLETIRAGVPMICWPFFAEQMTNCRYACTNWEIGLEIDNNVTREEVARLIKEAMDGDKGKDMKAKATMWKEKAVAAGPRASTLIVWSKEMFLQLQANNMNSTCIIQSEDASLLVSILSQDVRVSWTLLQTTNSLYQIDIRSCCQDSQKVNLLELKKLAELTESLLRMPAVSARNTTLTD</sequence>
<dbReference type="AlphaFoldDB" id="A0A811Q0D9"/>